<name>A0A1Q8YAY2_9BURK</name>
<evidence type="ECO:0000313" key="1">
    <source>
        <dbReference type="EMBL" id="OLP04970.1"/>
    </source>
</evidence>
<proteinExistence type="predicted"/>
<gene>
    <name evidence="1" type="ORF">BLL52_3790</name>
</gene>
<comment type="caution">
    <text evidence="1">The sequence shown here is derived from an EMBL/GenBank/DDBJ whole genome shotgun (WGS) entry which is preliminary data.</text>
</comment>
<reference evidence="1 2" key="1">
    <citation type="submission" date="2017-01" db="EMBL/GenBank/DDBJ databases">
        <title>Genome sequence of Rhodoferax antarcticus ANT.BR, a psychrophilic purple nonsulfur bacterium from an Antarctic microbial mat.</title>
        <authorList>
            <person name="Baker J."/>
            <person name="Riester C."/>
            <person name="Skinner B."/>
            <person name="Newell A."/>
            <person name="Swingley W."/>
            <person name="Madigan M."/>
            <person name="Jung D."/>
            <person name="Asao M."/>
            <person name="Chen M."/>
            <person name="Loughlin P."/>
            <person name="Pan H."/>
            <person name="Lin S."/>
            <person name="Li N."/>
            <person name="Shaw J."/>
            <person name="Prado M."/>
            <person name="Sherman C."/>
            <person name="Li X."/>
            <person name="Tang J."/>
            <person name="Blankenship R."/>
            <person name="Zhao T."/>
            <person name="Touchman J."/>
            <person name="Sattley M."/>
        </authorList>
    </citation>
    <scope>NUCLEOTIDE SEQUENCE [LARGE SCALE GENOMIC DNA]</scope>
    <source>
        <strain evidence="1 2">ANT.BR</strain>
    </source>
</reference>
<dbReference type="EMBL" id="MSYM01000018">
    <property type="protein sequence ID" value="OLP04970.1"/>
    <property type="molecule type" value="Genomic_DNA"/>
</dbReference>
<evidence type="ECO:0000313" key="2">
    <source>
        <dbReference type="Proteomes" id="UP000185911"/>
    </source>
</evidence>
<dbReference type="Proteomes" id="UP000185911">
    <property type="component" value="Unassembled WGS sequence"/>
</dbReference>
<organism evidence="1 2">
    <name type="scientific">Rhodoferax antarcticus ANT.BR</name>
    <dbReference type="NCBI Taxonomy" id="1111071"/>
    <lineage>
        <taxon>Bacteria</taxon>
        <taxon>Pseudomonadati</taxon>
        <taxon>Pseudomonadota</taxon>
        <taxon>Betaproteobacteria</taxon>
        <taxon>Burkholderiales</taxon>
        <taxon>Comamonadaceae</taxon>
        <taxon>Rhodoferax</taxon>
    </lineage>
</organism>
<dbReference type="AlphaFoldDB" id="A0A1Q8YAY2"/>
<sequence length="77" mass="8326">MRVTKGTVDGRPFQSSLSVVSSAYSSQNRLRSDPRQACSGWRDLRHAGCTGVADFAGVKLLLLAFAKKWLLALSDIG</sequence>
<keyword evidence="2" id="KW-1185">Reference proteome</keyword>
<protein>
    <submittedName>
        <fullName evidence="1">Uncharacterized protein</fullName>
    </submittedName>
</protein>
<accession>A0A1Q8YAY2</accession>